<dbReference type="EMBL" id="FJ384668">
    <property type="protein sequence ID" value="ACJ04734.1"/>
    <property type="molecule type" value="Genomic_DNA"/>
</dbReference>
<dbReference type="GO" id="GO:0008270">
    <property type="term" value="F:zinc ion binding"/>
    <property type="evidence" value="ECO:0007669"/>
    <property type="project" value="UniProtKB-KW"/>
</dbReference>
<evidence type="ECO:0000256" key="1">
    <source>
        <dbReference type="PROSITE-ProRule" id="PRU00175"/>
    </source>
</evidence>
<keyword evidence="1" id="KW-0479">Metal-binding</keyword>
<dbReference type="InterPro" id="IPR001841">
    <property type="entry name" value="Znf_RING"/>
</dbReference>
<name>B6VFG9_9ABAC</name>
<proteinExistence type="predicted"/>
<keyword evidence="1" id="KW-0862">Zinc</keyword>
<evidence type="ECO:0000313" key="3">
    <source>
        <dbReference type="EMBL" id="ACJ04734.1"/>
    </source>
</evidence>
<dbReference type="SUPFAM" id="SSF57924">
    <property type="entry name" value="Inhibitor of apoptosis (IAP) repeat"/>
    <property type="match status" value="1"/>
</dbReference>
<protein>
    <submittedName>
        <fullName evidence="3">Iap</fullName>
    </submittedName>
</protein>
<dbReference type="Pfam" id="PF13920">
    <property type="entry name" value="zf-C3HC4_3"/>
    <property type="match status" value="1"/>
</dbReference>
<reference evidence="3" key="1">
    <citation type="submission" date="2008-10" db="EMBL/GenBank/DDBJ databases">
        <title>Iap gene from the genome of Japanese strain (G-1-2) in Spodoptera litura multicapsid nucleopolyhedrovirus (SpltMNPV).</title>
        <authorList>
            <person name="Zhu J."/>
            <person name="Xue G."/>
            <person name="Pu G."/>
        </authorList>
    </citation>
    <scope>NUCLEOTIDE SEQUENCE</scope>
    <source>
        <strain evidence="3">G-1-2</strain>
    </source>
</reference>
<keyword evidence="1" id="KW-0863">Zinc-finger</keyword>
<accession>B6VFG9</accession>
<feature type="domain" description="RING-type" evidence="2">
    <location>
        <begin position="90"/>
        <end position="125"/>
    </location>
</feature>
<dbReference type="PROSITE" id="PS50089">
    <property type="entry name" value="ZF_RING_2"/>
    <property type="match status" value="1"/>
</dbReference>
<dbReference type="Gene3D" id="1.10.1170.10">
    <property type="entry name" value="Inhibitor Of Apoptosis Protein (2mihbC-IAP-1), Chain A"/>
    <property type="match status" value="1"/>
</dbReference>
<sequence length="136" mass="15665">MKNILEKDLKPPNPNRFRKDSTEFSSTIGARCVSCKIEFFGYDKTEIQIEHARWSPNCAIKSSLQTQLDVRIDQDDADFDGDVDDDTALCKVCFERDRTVCFEPCHHVVVCEKCANKINICCVCRSDIVKMFKIYL</sequence>
<evidence type="ECO:0000259" key="2">
    <source>
        <dbReference type="PROSITE" id="PS50089"/>
    </source>
</evidence>
<organism evidence="3">
    <name type="scientific">Spodoptera litura MNPV</name>
    <dbReference type="NCBI Taxonomy" id="1117131"/>
    <lineage>
        <taxon>Viruses</taxon>
        <taxon>Viruses incertae sedis</taxon>
        <taxon>Naldaviricetes</taxon>
        <taxon>Lefavirales</taxon>
        <taxon>Baculoviridae</taxon>
        <taxon>Alphabaculovirus</taxon>
    </lineage>
</organism>